<dbReference type="Proteomes" id="UP000779809">
    <property type="component" value="Unassembled WGS sequence"/>
</dbReference>
<dbReference type="PANTHER" id="PTHR33695">
    <property type="entry name" value="LIPOPROTEIN SIGNAL PEPTIDASE"/>
    <property type="match status" value="1"/>
</dbReference>
<evidence type="ECO:0000256" key="1">
    <source>
        <dbReference type="ARBA" id="ARBA00006139"/>
    </source>
</evidence>
<comment type="caution">
    <text evidence="11">The sequence shown here is derived from an EMBL/GenBank/DDBJ whole genome shotgun (WGS) entry which is preliminary data.</text>
</comment>
<dbReference type="GO" id="GO:0005886">
    <property type="term" value="C:plasma membrane"/>
    <property type="evidence" value="ECO:0007669"/>
    <property type="project" value="UniProtKB-SubCell"/>
</dbReference>
<comment type="catalytic activity">
    <reaction evidence="9">
        <text>Release of signal peptides from bacterial membrane prolipoproteins. Hydrolyzes -Xaa-Yaa-Zaa-|-(S,diacylglyceryl)Cys-, in which Xaa is hydrophobic (preferably Leu), and Yaa (Ala or Ser) and Zaa (Gly or Ala) have small, neutral side chains.</text>
        <dbReference type="EC" id="3.4.23.36"/>
    </reaction>
</comment>
<comment type="caution">
    <text evidence="9">Lacks conserved residue(s) required for the propagation of feature annotation.</text>
</comment>
<dbReference type="GO" id="GO:0006508">
    <property type="term" value="P:proteolysis"/>
    <property type="evidence" value="ECO:0007669"/>
    <property type="project" value="UniProtKB-KW"/>
</dbReference>
<dbReference type="GO" id="GO:0004190">
    <property type="term" value="F:aspartic-type endopeptidase activity"/>
    <property type="evidence" value="ECO:0007669"/>
    <property type="project" value="UniProtKB-UniRule"/>
</dbReference>
<comment type="pathway">
    <text evidence="9">Protein modification; lipoprotein biosynthesis (signal peptide cleavage).</text>
</comment>
<dbReference type="PANTHER" id="PTHR33695:SF1">
    <property type="entry name" value="LIPOPROTEIN SIGNAL PEPTIDASE"/>
    <property type="match status" value="1"/>
</dbReference>
<evidence type="ECO:0000256" key="4">
    <source>
        <dbReference type="ARBA" id="ARBA00022692"/>
    </source>
</evidence>
<evidence type="ECO:0000256" key="5">
    <source>
        <dbReference type="ARBA" id="ARBA00022750"/>
    </source>
</evidence>
<dbReference type="AlphaFoldDB" id="A0A932A6C2"/>
<evidence type="ECO:0000256" key="8">
    <source>
        <dbReference type="ARBA" id="ARBA00023136"/>
    </source>
</evidence>
<accession>A0A932A6C2</accession>
<dbReference type="PRINTS" id="PR00781">
    <property type="entry name" value="LIPOSIGPTASE"/>
</dbReference>
<dbReference type="EMBL" id="JACPNR010000004">
    <property type="protein sequence ID" value="MBI2677511.1"/>
    <property type="molecule type" value="Genomic_DNA"/>
</dbReference>
<keyword evidence="4 9" id="KW-0812">Transmembrane</keyword>
<name>A0A932A6C2_9BACT</name>
<protein>
    <recommendedName>
        <fullName evidence="9">Lipoprotein signal peptidase</fullName>
        <ecNumber evidence="9">3.4.23.36</ecNumber>
    </recommendedName>
    <alternativeName>
        <fullName evidence="9">Prolipoprotein signal peptidase</fullName>
    </alternativeName>
    <alternativeName>
        <fullName evidence="9">Signal peptidase II</fullName>
        <shortName evidence="9">SPase II</shortName>
    </alternativeName>
</protein>
<evidence type="ECO:0000256" key="2">
    <source>
        <dbReference type="ARBA" id="ARBA00022475"/>
    </source>
</evidence>
<proteinExistence type="inferred from homology"/>
<evidence type="ECO:0000313" key="11">
    <source>
        <dbReference type="EMBL" id="MBI2677511.1"/>
    </source>
</evidence>
<evidence type="ECO:0000256" key="6">
    <source>
        <dbReference type="ARBA" id="ARBA00022801"/>
    </source>
</evidence>
<keyword evidence="3 9" id="KW-0645">Protease</keyword>
<feature type="transmembrane region" description="Helical" evidence="9">
    <location>
        <begin position="134"/>
        <end position="158"/>
    </location>
</feature>
<gene>
    <name evidence="9" type="primary">lspA</name>
    <name evidence="11" type="ORF">HYX28_01875</name>
</gene>
<evidence type="ECO:0000256" key="7">
    <source>
        <dbReference type="ARBA" id="ARBA00022989"/>
    </source>
</evidence>
<keyword evidence="11" id="KW-0449">Lipoprotein</keyword>
<evidence type="ECO:0000313" key="12">
    <source>
        <dbReference type="Proteomes" id="UP000779809"/>
    </source>
</evidence>
<comment type="function">
    <text evidence="9">This protein specifically catalyzes the removal of signal peptides from prolipoproteins.</text>
</comment>
<dbReference type="NCBIfam" id="TIGR00077">
    <property type="entry name" value="lspA"/>
    <property type="match status" value="1"/>
</dbReference>
<comment type="similarity">
    <text evidence="1 9 10">Belongs to the peptidase A8 family.</text>
</comment>
<keyword evidence="8 9" id="KW-0472">Membrane</keyword>
<keyword evidence="2 9" id="KW-1003">Cell membrane</keyword>
<feature type="transmembrane region" description="Helical" evidence="9">
    <location>
        <begin position="95"/>
        <end position="114"/>
    </location>
</feature>
<dbReference type="EC" id="3.4.23.36" evidence="9"/>
<evidence type="ECO:0000256" key="10">
    <source>
        <dbReference type="RuleBase" id="RU004181"/>
    </source>
</evidence>
<organism evidence="11 12">
    <name type="scientific">Candidatus Korobacter versatilis</name>
    <dbReference type="NCBI Taxonomy" id="658062"/>
    <lineage>
        <taxon>Bacteria</taxon>
        <taxon>Pseudomonadati</taxon>
        <taxon>Acidobacteriota</taxon>
        <taxon>Terriglobia</taxon>
        <taxon>Terriglobales</taxon>
        <taxon>Candidatus Korobacteraceae</taxon>
        <taxon>Candidatus Korobacter</taxon>
    </lineage>
</organism>
<dbReference type="InterPro" id="IPR001872">
    <property type="entry name" value="Peptidase_A8"/>
</dbReference>
<keyword evidence="7 9" id="KW-1133">Transmembrane helix</keyword>
<dbReference type="Pfam" id="PF01252">
    <property type="entry name" value="Peptidase_A8"/>
    <property type="match status" value="1"/>
</dbReference>
<feature type="transmembrane region" description="Helical" evidence="9">
    <location>
        <begin position="68"/>
        <end position="88"/>
    </location>
</feature>
<sequence length="170" mass="18854">MTRPHAMRRLYFLTAVAVLVLDRVTKWLVEQRIELHDTIQVIPDFFRLTHVQNRGAAFGLFAESPSEWKVAVLVMFSLVALVVVSALLWRNSHTLTMTGSALALILGGAIGNLWDRLLSGHVVDFLDFYVDGHHWPAFNVADSAIVIGAVLLVAEILFKPAGDESPVQQP</sequence>
<comment type="subcellular location">
    <subcellularLocation>
        <location evidence="9">Cell membrane</location>
        <topology evidence="9">Multi-pass membrane protein</topology>
    </subcellularLocation>
</comment>
<feature type="active site" evidence="9">
    <location>
        <position position="124"/>
    </location>
</feature>
<keyword evidence="6 9" id="KW-0378">Hydrolase</keyword>
<feature type="active site" evidence="9">
    <location>
        <position position="142"/>
    </location>
</feature>
<reference evidence="11" key="1">
    <citation type="submission" date="2020-07" db="EMBL/GenBank/DDBJ databases">
        <title>Huge and variable diversity of episymbiotic CPR bacteria and DPANN archaea in groundwater ecosystems.</title>
        <authorList>
            <person name="He C.Y."/>
            <person name="Keren R."/>
            <person name="Whittaker M."/>
            <person name="Farag I.F."/>
            <person name="Doudna J."/>
            <person name="Cate J.H.D."/>
            <person name="Banfield J.F."/>
        </authorList>
    </citation>
    <scope>NUCLEOTIDE SEQUENCE</scope>
    <source>
        <strain evidence="11">NC_groundwater_580_Pr5_B-0.1um_64_19</strain>
    </source>
</reference>
<evidence type="ECO:0000256" key="3">
    <source>
        <dbReference type="ARBA" id="ARBA00022670"/>
    </source>
</evidence>
<keyword evidence="5 9" id="KW-0064">Aspartyl protease</keyword>
<dbReference type="HAMAP" id="MF_00161">
    <property type="entry name" value="LspA"/>
    <property type="match status" value="1"/>
</dbReference>
<evidence type="ECO:0000256" key="9">
    <source>
        <dbReference type="HAMAP-Rule" id="MF_00161"/>
    </source>
</evidence>